<proteinExistence type="predicted"/>
<dbReference type="InterPro" id="IPR000219">
    <property type="entry name" value="DH_dom"/>
</dbReference>
<dbReference type="OrthoDB" id="10256089at2759"/>
<evidence type="ECO:0000313" key="4">
    <source>
        <dbReference type="Proteomes" id="UP000191024"/>
    </source>
</evidence>
<name>A0A1G4J2P6_9SACH</name>
<protein>
    <submittedName>
        <fullName evidence="3">LAMI_0C05116g1_1</fullName>
    </submittedName>
</protein>
<dbReference type="PROSITE" id="PS50010">
    <property type="entry name" value="DH_2"/>
    <property type="match status" value="1"/>
</dbReference>
<evidence type="ECO:0000313" key="3">
    <source>
        <dbReference type="EMBL" id="SCU83873.1"/>
    </source>
</evidence>
<gene>
    <name evidence="3" type="ORF">LAMI_0C05116G</name>
</gene>
<evidence type="ECO:0000256" key="1">
    <source>
        <dbReference type="SAM" id="MobiDB-lite"/>
    </source>
</evidence>
<dbReference type="STRING" id="1230905.A0A1G4J2P6"/>
<evidence type="ECO:0000259" key="2">
    <source>
        <dbReference type="PROSITE" id="PS50010"/>
    </source>
</evidence>
<feature type="region of interest" description="Disordered" evidence="1">
    <location>
        <begin position="76"/>
        <end position="102"/>
    </location>
</feature>
<dbReference type="GO" id="GO:0005085">
    <property type="term" value="F:guanyl-nucleotide exchange factor activity"/>
    <property type="evidence" value="ECO:0007669"/>
    <property type="project" value="InterPro"/>
</dbReference>
<feature type="domain" description="DH" evidence="2">
    <location>
        <begin position="137"/>
        <end position="347"/>
    </location>
</feature>
<reference evidence="4" key="1">
    <citation type="submission" date="2016-03" db="EMBL/GenBank/DDBJ databases">
        <authorList>
            <person name="Devillers H."/>
        </authorList>
    </citation>
    <scope>NUCLEOTIDE SEQUENCE [LARGE SCALE GENOMIC DNA]</scope>
</reference>
<organism evidence="3 4">
    <name type="scientific">Lachancea mirantina</name>
    <dbReference type="NCBI Taxonomy" id="1230905"/>
    <lineage>
        <taxon>Eukaryota</taxon>
        <taxon>Fungi</taxon>
        <taxon>Dikarya</taxon>
        <taxon>Ascomycota</taxon>
        <taxon>Saccharomycotina</taxon>
        <taxon>Saccharomycetes</taxon>
        <taxon>Saccharomycetales</taxon>
        <taxon>Saccharomycetaceae</taxon>
        <taxon>Lachancea</taxon>
    </lineage>
</organism>
<sequence>MSMFKIPYDRYQLNYPTASDMTPIRESSRGYFPNTGITGGEAGSTAEQQHLGNINPYAASLWGSEIEYKNGIRTLQTKNQETRDAPNLEKPSASTNEDDTVNLSTTGQPVGNRCSNYSQGQEQLTGTLAIEDLKVVAYFESLRAVVDSERNFSDCLSKTDMVYRREMHHNKKFTNKLLRKGTCDELLLFGNIGTISEIGQNFVKSFERRAHDLGGLSFQTDLASQATDLSTVKQLDASSFLETYLNKMKSSYLSYVISFYKQMDLLSNLKLSKSLIYYKWYSECLEKADFAELETIFQMPLERPHQLLVLITNIIECGEGLIPPERTARLSVVRGRYQAFAREIDEALINDSKETLVLPSTSCTLRPPSNSASSVSAFSSVSKSSSRYSDTTTISGRDRESSWPLPRDREECDFLNEVTLNELVDRFKLIDKHVTLLIDRFSDFDFVSLTNANLAQARVWSQVMDFEPQSALLPLDPSVMSVSATYIEKLCQQRQELGLLKLQDLKIRILTPLDRVAKLCSVVRTRLQNLKTLKREYLAHLRSHQDRDIKTKILSDHFKKLQLEIFSELPVFISMMNSFTVKLVAIYTSILMNYLKILCGGERLLKRELEFMKSGEREFGDHFDILQLYSSSRYYTKQVVREHWRYDENPKGSRIVRKLFDL</sequence>
<dbReference type="InterPro" id="IPR035899">
    <property type="entry name" value="DBL_dom_sf"/>
</dbReference>
<dbReference type="AlphaFoldDB" id="A0A1G4J2P6"/>
<dbReference type="Proteomes" id="UP000191024">
    <property type="component" value="Chromosome C"/>
</dbReference>
<dbReference type="SUPFAM" id="SSF48065">
    <property type="entry name" value="DBL homology domain (DH-domain)"/>
    <property type="match status" value="1"/>
</dbReference>
<accession>A0A1G4J2P6</accession>
<dbReference type="EMBL" id="LT598466">
    <property type="protein sequence ID" value="SCU83873.1"/>
    <property type="molecule type" value="Genomic_DNA"/>
</dbReference>
<keyword evidence="4" id="KW-1185">Reference proteome</keyword>
<dbReference type="Gene3D" id="1.20.900.10">
    <property type="entry name" value="Dbl homology (DH) domain"/>
    <property type="match status" value="1"/>
</dbReference>